<evidence type="ECO:0000256" key="7">
    <source>
        <dbReference type="SAM" id="Phobius"/>
    </source>
</evidence>
<keyword evidence="10" id="KW-1185">Reference proteome</keyword>
<dbReference type="Pfam" id="PF02687">
    <property type="entry name" value="FtsX"/>
    <property type="match status" value="2"/>
</dbReference>
<dbReference type="InterPro" id="IPR050250">
    <property type="entry name" value="Macrolide_Exporter_MacB"/>
</dbReference>
<evidence type="ECO:0000256" key="2">
    <source>
        <dbReference type="ARBA" id="ARBA00022475"/>
    </source>
</evidence>
<feature type="transmembrane region" description="Helical" evidence="7">
    <location>
        <begin position="367"/>
        <end position="390"/>
    </location>
</feature>
<comment type="subcellular location">
    <subcellularLocation>
        <location evidence="1">Cell membrane</location>
        <topology evidence="1">Multi-pass membrane protein</topology>
    </subcellularLocation>
</comment>
<gene>
    <name evidence="9" type="ORF">GCM10009843_15800</name>
</gene>
<name>A0ABN2Y510_9ACTN</name>
<proteinExistence type="inferred from homology"/>
<comment type="caution">
    <text evidence="9">The sequence shown here is derived from an EMBL/GenBank/DDBJ whole genome shotgun (WGS) entry which is preliminary data.</text>
</comment>
<feature type="transmembrane region" description="Helical" evidence="7">
    <location>
        <begin position="493"/>
        <end position="513"/>
    </location>
</feature>
<dbReference type="PANTHER" id="PTHR30572:SF4">
    <property type="entry name" value="ABC TRANSPORTER PERMEASE YTRF"/>
    <property type="match status" value="1"/>
</dbReference>
<keyword evidence="2" id="KW-1003">Cell membrane</keyword>
<evidence type="ECO:0000256" key="5">
    <source>
        <dbReference type="ARBA" id="ARBA00023136"/>
    </source>
</evidence>
<evidence type="ECO:0000259" key="8">
    <source>
        <dbReference type="Pfam" id="PF02687"/>
    </source>
</evidence>
<protein>
    <submittedName>
        <fullName evidence="9">ABC transporter permease</fullName>
    </submittedName>
</protein>
<feature type="transmembrane region" description="Helical" evidence="7">
    <location>
        <begin position="438"/>
        <end position="463"/>
    </location>
</feature>
<feature type="domain" description="ABC3 transporter permease C-terminal" evidence="8">
    <location>
        <begin position="273"/>
        <end position="394"/>
    </location>
</feature>
<comment type="similarity">
    <text evidence="6">Belongs to the ABC-4 integral membrane protein family.</text>
</comment>
<dbReference type="InterPro" id="IPR003838">
    <property type="entry name" value="ABC3_permease_C"/>
</dbReference>
<feature type="domain" description="ABC3 transporter permease C-terminal" evidence="8">
    <location>
        <begin position="721"/>
        <end position="836"/>
    </location>
</feature>
<organism evidence="9 10">
    <name type="scientific">Nocardioides bigeumensis</name>
    <dbReference type="NCBI Taxonomy" id="433657"/>
    <lineage>
        <taxon>Bacteria</taxon>
        <taxon>Bacillati</taxon>
        <taxon>Actinomycetota</taxon>
        <taxon>Actinomycetes</taxon>
        <taxon>Propionibacteriales</taxon>
        <taxon>Nocardioidaceae</taxon>
        <taxon>Nocardioides</taxon>
    </lineage>
</organism>
<dbReference type="Proteomes" id="UP001500575">
    <property type="component" value="Unassembled WGS sequence"/>
</dbReference>
<feature type="transmembrane region" description="Helical" evidence="7">
    <location>
        <begin position="769"/>
        <end position="790"/>
    </location>
</feature>
<dbReference type="EMBL" id="BAAAQQ010000007">
    <property type="protein sequence ID" value="GAA2121509.1"/>
    <property type="molecule type" value="Genomic_DNA"/>
</dbReference>
<evidence type="ECO:0000256" key="6">
    <source>
        <dbReference type="ARBA" id="ARBA00038076"/>
    </source>
</evidence>
<evidence type="ECO:0000256" key="4">
    <source>
        <dbReference type="ARBA" id="ARBA00022989"/>
    </source>
</evidence>
<reference evidence="9 10" key="1">
    <citation type="journal article" date="2019" name="Int. J. Syst. Evol. Microbiol.">
        <title>The Global Catalogue of Microorganisms (GCM) 10K type strain sequencing project: providing services to taxonomists for standard genome sequencing and annotation.</title>
        <authorList>
            <consortium name="The Broad Institute Genomics Platform"/>
            <consortium name="The Broad Institute Genome Sequencing Center for Infectious Disease"/>
            <person name="Wu L."/>
            <person name="Ma J."/>
        </authorList>
    </citation>
    <scope>NUCLEOTIDE SEQUENCE [LARGE SCALE GENOMIC DNA]</scope>
    <source>
        <strain evidence="9 10">JCM 16021</strain>
    </source>
</reference>
<accession>A0ABN2Y510</accession>
<dbReference type="PANTHER" id="PTHR30572">
    <property type="entry name" value="MEMBRANE COMPONENT OF TRANSPORTER-RELATED"/>
    <property type="match status" value="1"/>
</dbReference>
<feature type="transmembrane region" description="Helical" evidence="7">
    <location>
        <begin position="270"/>
        <end position="294"/>
    </location>
</feature>
<keyword evidence="3 7" id="KW-0812">Transmembrane</keyword>
<feature type="transmembrane region" description="Helical" evidence="7">
    <location>
        <begin position="411"/>
        <end position="432"/>
    </location>
</feature>
<keyword evidence="4 7" id="KW-1133">Transmembrane helix</keyword>
<evidence type="ECO:0000256" key="3">
    <source>
        <dbReference type="ARBA" id="ARBA00022692"/>
    </source>
</evidence>
<evidence type="ECO:0000313" key="10">
    <source>
        <dbReference type="Proteomes" id="UP001500575"/>
    </source>
</evidence>
<dbReference type="RefSeq" id="WP_344303137.1">
    <property type="nucleotide sequence ID" value="NZ_BAAAQQ010000007.1"/>
</dbReference>
<sequence length="844" mass="86549">MLRVSLRNLLVSKLRLLLTLAAVIVGVSFVSGTFVLSDTMLKAFDELYTGLSSGTDVVVRSQSAYDADINTTGGQVRPLDASVVDTVAGVPGVEAAEGSVFGYALIIDADGEPMQPGGAPTIGTSVTQDARLAGDVTYRQGRAPWGPHEVVVDARTARQAGFRLGDDVDVVLVGGRRTFTLVGVLGFGETDSLLGATLAGFELPTAQRVLDKRGVVDEVDVLAADGTTARELRDDIAAVLPEGVEAVTGEQVAADGTEAVRDAMGIFTTVLLVFAGVALFVGSFVIWNTFNVLVAQRRREVALLRAVGATRRQVLGGVVVEAAGIGLVAGVVGLGVGVGLAVAIRSLLGLVGIDVPSTSASIQPRTVAVALAVGLVVTTLAALLPAWSAARVSPMDALRDVPPPTIGSGRVRHAAGWSVLAVGAALLVATSVSGNQRWWTVVATLTAFAGLVFVGPSLARGLARLAGHGRRGGGWRMAAGNVRRSSRRAAATAMALTIGLTVVVAVAVTATSLKHSVTDAVNGGNRSDLILEPAGAGLGMPASVAEALRGRDDVADVVELREWGAQVEGDGTLVTGLDTEGLDHVIDLGIETGSLEDLRPGHILVGATRAEELGVGTGDDLVVTFPETGPQTMRIAGTFGKGSLINATYVLSMPDFEANVTSRLDGAVLLRTATGVDPLATKASIEEMLADYPNVTVNTPEDITRNAQDSVDQLLGIVTALLLLAVVVAVLGIVNTLALSVFERTRELGLLRALGATRRQVRAVIRREAVLMSLLGAVTGVALGAASGVALARSLADEGITTVDVPVGTLAVYAGIAVAIGVLAALAPARQASKVNLLRALSAE</sequence>
<feature type="transmembrane region" description="Helical" evidence="7">
    <location>
        <begin position="810"/>
        <end position="829"/>
    </location>
</feature>
<feature type="transmembrane region" description="Helical" evidence="7">
    <location>
        <begin position="314"/>
        <end position="347"/>
    </location>
</feature>
<evidence type="ECO:0000256" key="1">
    <source>
        <dbReference type="ARBA" id="ARBA00004651"/>
    </source>
</evidence>
<keyword evidence="5 7" id="KW-0472">Membrane</keyword>
<feature type="transmembrane region" description="Helical" evidence="7">
    <location>
        <begin position="714"/>
        <end position="742"/>
    </location>
</feature>
<evidence type="ECO:0000313" key="9">
    <source>
        <dbReference type="EMBL" id="GAA2121509.1"/>
    </source>
</evidence>